<name>A0A6I6JKU7_9BACT</name>
<organism evidence="1 2">
    <name type="scientific">Maribellus comscasis</name>
    <dbReference type="NCBI Taxonomy" id="2681766"/>
    <lineage>
        <taxon>Bacteria</taxon>
        <taxon>Pseudomonadati</taxon>
        <taxon>Bacteroidota</taxon>
        <taxon>Bacteroidia</taxon>
        <taxon>Marinilabiliales</taxon>
        <taxon>Prolixibacteraceae</taxon>
        <taxon>Maribellus</taxon>
    </lineage>
</organism>
<dbReference type="SUPFAM" id="SSF51735">
    <property type="entry name" value="NAD(P)-binding Rossmann-fold domains"/>
    <property type="match status" value="1"/>
</dbReference>
<gene>
    <name evidence="1" type="ORF">GM418_04545</name>
</gene>
<accession>A0A6I6JKU7</accession>
<evidence type="ECO:0000313" key="1">
    <source>
        <dbReference type="EMBL" id="QGY42951.1"/>
    </source>
</evidence>
<dbReference type="RefSeq" id="WP_158863596.1">
    <property type="nucleotide sequence ID" value="NZ_CP046401.1"/>
</dbReference>
<keyword evidence="2" id="KW-1185">Reference proteome</keyword>
<sequence>MNVLITGISSGLGFGLAKHYLENGDTVLGIGRNSNPELDSFSNFQFLKQDISDFVNLSQQVSVFLKNVHHLDLVILNAGILSEIKDVKETSIDEIQKVMNVNVWANKMLIDILTDEIGKIQQIIAISSGASVSGARGWNAYSLSKATLNMLISLYAKEFPEIHFCALAPGLIDSKMQDYIYDLPENENYPVVQRLKKAKGTEQMPGPEKAAENISKNIERLKDYESGSFIDIRTI</sequence>
<protein>
    <submittedName>
        <fullName evidence="1">SDR family NAD(P)-dependent oxidoreductase</fullName>
    </submittedName>
</protein>
<dbReference type="EMBL" id="CP046401">
    <property type="protein sequence ID" value="QGY42951.1"/>
    <property type="molecule type" value="Genomic_DNA"/>
</dbReference>
<dbReference type="KEGG" id="mcos:GM418_04545"/>
<dbReference type="PANTHER" id="PTHR45458">
    <property type="entry name" value="SHORT-CHAIN DEHYDROGENASE/REDUCTASE SDR"/>
    <property type="match status" value="1"/>
</dbReference>
<reference evidence="1 2" key="1">
    <citation type="submission" date="2019-11" db="EMBL/GenBank/DDBJ databases">
        <authorList>
            <person name="Zheng R.K."/>
            <person name="Sun C.M."/>
        </authorList>
    </citation>
    <scope>NUCLEOTIDE SEQUENCE [LARGE SCALE GENOMIC DNA]</scope>
    <source>
        <strain evidence="1 2">WC007</strain>
    </source>
</reference>
<dbReference type="PANTHER" id="PTHR45458:SF1">
    <property type="entry name" value="SHORT CHAIN DEHYDROGENASE"/>
    <property type="match status" value="1"/>
</dbReference>
<dbReference type="Gene3D" id="3.40.50.720">
    <property type="entry name" value="NAD(P)-binding Rossmann-like Domain"/>
    <property type="match status" value="1"/>
</dbReference>
<dbReference type="AlphaFoldDB" id="A0A6I6JKU7"/>
<dbReference type="PRINTS" id="PR00081">
    <property type="entry name" value="GDHRDH"/>
</dbReference>
<dbReference type="Pfam" id="PF00106">
    <property type="entry name" value="adh_short"/>
    <property type="match status" value="1"/>
</dbReference>
<dbReference type="InterPro" id="IPR052184">
    <property type="entry name" value="SDR_enzymes"/>
</dbReference>
<evidence type="ECO:0000313" key="2">
    <source>
        <dbReference type="Proteomes" id="UP000428260"/>
    </source>
</evidence>
<dbReference type="Proteomes" id="UP000428260">
    <property type="component" value="Chromosome"/>
</dbReference>
<dbReference type="InterPro" id="IPR002347">
    <property type="entry name" value="SDR_fam"/>
</dbReference>
<dbReference type="GO" id="GO:0016616">
    <property type="term" value="F:oxidoreductase activity, acting on the CH-OH group of donors, NAD or NADP as acceptor"/>
    <property type="evidence" value="ECO:0007669"/>
    <property type="project" value="TreeGrafter"/>
</dbReference>
<proteinExistence type="predicted"/>
<dbReference type="InterPro" id="IPR036291">
    <property type="entry name" value="NAD(P)-bd_dom_sf"/>
</dbReference>